<keyword evidence="2" id="KW-1185">Reference proteome</keyword>
<dbReference type="InParanoid" id="W3X8F9"/>
<evidence type="ECO:0000313" key="2">
    <source>
        <dbReference type="Proteomes" id="UP000030651"/>
    </source>
</evidence>
<proteinExistence type="predicted"/>
<dbReference type="RefSeq" id="XP_007833250.1">
    <property type="nucleotide sequence ID" value="XM_007835059.1"/>
</dbReference>
<protein>
    <submittedName>
        <fullName evidence="1">Uncharacterized protein</fullName>
    </submittedName>
</protein>
<dbReference type="EMBL" id="KI912112">
    <property type="protein sequence ID" value="ETS81476.1"/>
    <property type="molecule type" value="Genomic_DNA"/>
</dbReference>
<gene>
    <name evidence="1" type="ORF">PFICI_06478</name>
</gene>
<dbReference type="AlphaFoldDB" id="W3X8F9"/>
<organism evidence="1 2">
    <name type="scientific">Pestalotiopsis fici (strain W106-1 / CGMCC3.15140)</name>
    <dbReference type="NCBI Taxonomy" id="1229662"/>
    <lineage>
        <taxon>Eukaryota</taxon>
        <taxon>Fungi</taxon>
        <taxon>Dikarya</taxon>
        <taxon>Ascomycota</taxon>
        <taxon>Pezizomycotina</taxon>
        <taxon>Sordariomycetes</taxon>
        <taxon>Xylariomycetidae</taxon>
        <taxon>Amphisphaeriales</taxon>
        <taxon>Sporocadaceae</taxon>
        <taxon>Pestalotiopsis</taxon>
    </lineage>
</organism>
<name>W3X8F9_PESFW</name>
<dbReference type="GeneID" id="19271491"/>
<dbReference type="KEGG" id="pfy:PFICI_06478"/>
<dbReference type="Proteomes" id="UP000030651">
    <property type="component" value="Unassembled WGS sequence"/>
</dbReference>
<reference evidence="2" key="1">
    <citation type="journal article" date="2015" name="BMC Genomics">
        <title>Genomic and transcriptomic analysis of the endophytic fungus Pestalotiopsis fici reveals its lifestyle and high potential for synthesis of natural products.</title>
        <authorList>
            <person name="Wang X."/>
            <person name="Zhang X."/>
            <person name="Liu L."/>
            <person name="Xiang M."/>
            <person name="Wang W."/>
            <person name="Sun X."/>
            <person name="Che Y."/>
            <person name="Guo L."/>
            <person name="Liu G."/>
            <person name="Guo L."/>
            <person name="Wang C."/>
            <person name="Yin W.B."/>
            <person name="Stadler M."/>
            <person name="Zhang X."/>
            <person name="Liu X."/>
        </authorList>
    </citation>
    <scope>NUCLEOTIDE SEQUENCE [LARGE SCALE GENOMIC DNA]</scope>
    <source>
        <strain evidence="2">W106-1 / CGMCC3.15140</strain>
    </source>
</reference>
<accession>W3X8F9</accession>
<sequence length="186" mass="21446">MPITPEQQANYDRWVRTPWIFDSSQRFPEGPFGVPAEAVTNGNCPIGEFKVRMMYDDPYADDTSFQQGITYDLKPARHDTIALVKDSKFYGLLSDSTNGKILRGTICQLNPSWAARVKVTYKHSREALPADRYQEWEDVTDAQREERIIWQQYRGIGFLWFERIQTDAAEKDAAVVKMGELDLNKS</sequence>
<dbReference type="HOGENOM" id="CLU_1454891_0_0_1"/>
<evidence type="ECO:0000313" key="1">
    <source>
        <dbReference type="EMBL" id="ETS81476.1"/>
    </source>
</evidence>